<accession>A0A2K9NT28</accession>
<reference evidence="1 2" key="1">
    <citation type="submission" date="2018-01" db="EMBL/GenBank/DDBJ databases">
        <title>Complete genome sequence of Bacteriovorax stolpii DSM12778.</title>
        <authorList>
            <person name="Tang B."/>
            <person name="Chang J."/>
        </authorList>
    </citation>
    <scope>NUCLEOTIDE SEQUENCE [LARGE SCALE GENOMIC DNA]</scope>
    <source>
        <strain evidence="1 2">DSM 12778</strain>
    </source>
</reference>
<dbReference type="AlphaFoldDB" id="A0A2K9NT28"/>
<dbReference type="KEGG" id="bsto:C0V70_11170"/>
<evidence type="ECO:0000313" key="2">
    <source>
        <dbReference type="Proteomes" id="UP000235584"/>
    </source>
</evidence>
<proteinExistence type="predicted"/>
<gene>
    <name evidence="1" type="ORF">C0V70_11170</name>
</gene>
<name>A0A2K9NT28_BACTC</name>
<sequence>MAAIKLKKINWQRRRFIASGDLHDLDLWMDADQTLKKRILTDSTYQLVGKKSIVEISTKTGKGRLLLEVVGVPKTDLPTFDVEAQTTLIWESPKEAFKVDFSALKVQAQQVIKGSNLAINDTYHIVLDGPKLELHFFIQKDYIHS</sequence>
<dbReference type="RefSeq" id="WP_102243943.1">
    <property type="nucleotide sequence ID" value="NZ_CP025704.1"/>
</dbReference>
<evidence type="ECO:0000313" key="1">
    <source>
        <dbReference type="EMBL" id="AUN98652.1"/>
    </source>
</evidence>
<protein>
    <submittedName>
        <fullName evidence="1">Uncharacterized protein</fullName>
    </submittedName>
</protein>
<dbReference type="Proteomes" id="UP000235584">
    <property type="component" value="Chromosome"/>
</dbReference>
<organism evidence="1 2">
    <name type="scientific">Bacteriovorax stolpii</name>
    <name type="common">Bdellovibrio stolpii</name>
    <dbReference type="NCBI Taxonomy" id="960"/>
    <lineage>
        <taxon>Bacteria</taxon>
        <taxon>Pseudomonadati</taxon>
        <taxon>Bdellovibrionota</taxon>
        <taxon>Bacteriovoracia</taxon>
        <taxon>Bacteriovoracales</taxon>
        <taxon>Bacteriovoracaceae</taxon>
        <taxon>Bacteriovorax</taxon>
    </lineage>
</organism>
<keyword evidence="2" id="KW-1185">Reference proteome</keyword>
<dbReference type="EMBL" id="CP025704">
    <property type="protein sequence ID" value="AUN98652.1"/>
    <property type="molecule type" value="Genomic_DNA"/>
</dbReference>